<evidence type="ECO:0000313" key="2">
    <source>
        <dbReference type="Proteomes" id="UP001415857"/>
    </source>
</evidence>
<name>A0AAP0R3K9_LIQFO</name>
<dbReference type="PANTHER" id="PTHR33168">
    <property type="entry name" value="STRESS INDUCED PROTEIN-RELATED"/>
    <property type="match status" value="1"/>
</dbReference>
<keyword evidence="2" id="KW-1185">Reference proteome</keyword>
<dbReference type="Proteomes" id="UP001415857">
    <property type="component" value="Unassembled WGS sequence"/>
</dbReference>
<accession>A0AAP0R3K9</accession>
<sequence length="118" mass="13140">MAQMWLLWWPKNTSTTKSGGGVSTTTTTSAANNSKAAAKWYSLTKLVGKLKKRHRRMVGGARRQTCAVQCRYDPLSYSLNFDTSGLDEDYQHFHAFSSRFVANPTTAPARLPVMPTSH</sequence>
<proteinExistence type="predicted"/>
<reference evidence="1 2" key="1">
    <citation type="journal article" date="2024" name="Plant J.">
        <title>Genome sequences and population genomics reveal climatic adaptation and genomic divergence between two closely related sweetgum species.</title>
        <authorList>
            <person name="Xu W.Q."/>
            <person name="Ren C.Q."/>
            <person name="Zhang X.Y."/>
            <person name="Comes H.P."/>
            <person name="Liu X.H."/>
            <person name="Li Y.G."/>
            <person name="Kettle C.J."/>
            <person name="Jalonen R."/>
            <person name="Gaisberger H."/>
            <person name="Ma Y.Z."/>
            <person name="Qiu Y.X."/>
        </authorList>
    </citation>
    <scope>NUCLEOTIDE SEQUENCE [LARGE SCALE GENOMIC DNA]</scope>
    <source>
        <strain evidence="1">Hangzhou</strain>
    </source>
</reference>
<protein>
    <submittedName>
        <fullName evidence="1">Uncharacterized protein</fullName>
    </submittedName>
</protein>
<organism evidence="1 2">
    <name type="scientific">Liquidambar formosana</name>
    <name type="common">Formosan gum</name>
    <dbReference type="NCBI Taxonomy" id="63359"/>
    <lineage>
        <taxon>Eukaryota</taxon>
        <taxon>Viridiplantae</taxon>
        <taxon>Streptophyta</taxon>
        <taxon>Embryophyta</taxon>
        <taxon>Tracheophyta</taxon>
        <taxon>Spermatophyta</taxon>
        <taxon>Magnoliopsida</taxon>
        <taxon>eudicotyledons</taxon>
        <taxon>Gunneridae</taxon>
        <taxon>Pentapetalae</taxon>
        <taxon>Saxifragales</taxon>
        <taxon>Altingiaceae</taxon>
        <taxon>Liquidambar</taxon>
    </lineage>
</organism>
<gene>
    <name evidence="1" type="ORF">L1049_009569</name>
</gene>
<comment type="caution">
    <text evidence="1">The sequence shown here is derived from an EMBL/GenBank/DDBJ whole genome shotgun (WGS) entry which is preliminary data.</text>
</comment>
<evidence type="ECO:0000313" key="1">
    <source>
        <dbReference type="EMBL" id="KAK9267149.1"/>
    </source>
</evidence>
<dbReference type="AlphaFoldDB" id="A0AAP0R3K9"/>
<dbReference type="EMBL" id="JBBPBK010000016">
    <property type="protein sequence ID" value="KAK9267149.1"/>
    <property type="molecule type" value="Genomic_DNA"/>
</dbReference>